<keyword evidence="3" id="KW-1185">Reference proteome</keyword>
<organism evidence="2 3">
    <name type="scientific">Brachybacterium fresconis</name>
    <dbReference type="NCBI Taxonomy" id="173363"/>
    <lineage>
        <taxon>Bacteria</taxon>
        <taxon>Bacillati</taxon>
        <taxon>Actinomycetota</taxon>
        <taxon>Actinomycetes</taxon>
        <taxon>Micrococcales</taxon>
        <taxon>Dermabacteraceae</taxon>
        <taxon>Brachybacterium</taxon>
    </lineage>
</organism>
<feature type="compositionally biased region" description="Acidic residues" evidence="1">
    <location>
        <begin position="112"/>
        <end position="121"/>
    </location>
</feature>
<sequence length="121" mass="13332">MTWADEIEAKAAEALAAKRDYEKQVQRGAARASYERSRIAEELYRLFDVEPVGRDKAEAKRAQILLKRIEEMIAQTGTQTSRLDVSEDAVEDGTEGAPYVSSLASVDPLSGDGEDDGMEHV</sequence>
<feature type="region of interest" description="Disordered" evidence="1">
    <location>
        <begin position="78"/>
        <end position="121"/>
    </location>
</feature>
<dbReference type="RefSeq" id="WP_209889799.1">
    <property type="nucleotide sequence ID" value="NZ_BAAAJV010000005.1"/>
</dbReference>
<protein>
    <recommendedName>
        <fullName evidence="4">Terminase small subunit</fullName>
    </recommendedName>
</protein>
<reference evidence="2 3" key="1">
    <citation type="submission" date="2021-03" db="EMBL/GenBank/DDBJ databases">
        <title>Sequencing the genomes of 1000 actinobacteria strains.</title>
        <authorList>
            <person name="Klenk H.-P."/>
        </authorList>
    </citation>
    <scope>NUCLEOTIDE SEQUENCE [LARGE SCALE GENOMIC DNA]</scope>
    <source>
        <strain evidence="2 3">DSM 14564</strain>
    </source>
</reference>
<evidence type="ECO:0000313" key="3">
    <source>
        <dbReference type="Proteomes" id="UP000698222"/>
    </source>
</evidence>
<dbReference type="Proteomes" id="UP000698222">
    <property type="component" value="Unassembled WGS sequence"/>
</dbReference>
<evidence type="ECO:0008006" key="4">
    <source>
        <dbReference type="Google" id="ProtNLM"/>
    </source>
</evidence>
<dbReference type="EMBL" id="JAGIOC010000001">
    <property type="protein sequence ID" value="MBP2408806.1"/>
    <property type="molecule type" value="Genomic_DNA"/>
</dbReference>
<gene>
    <name evidence="2" type="ORF">JOF44_001709</name>
</gene>
<comment type="caution">
    <text evidence="2">The sequence shown here is derived from an EMBL/GenBank/DDBJ whole genome shotgun (WGS) entry which is preliminary data.</text>
</comment>
<evidence type="ECO:0000313" key="2">
    <source>
        <dbReference type="EMBL" id="MBP2408806.1"/>
    </source>
</evidence>
<proteinExistence type="predicted"/>
<name>A0ABS4YJ36_9MICO</name>
<evidence type="ECO:0000256" key="1">
    <source>
        <dbReference type="SAM" id="MobiDB-lite"/>
    </source>
</evidence>
<accession>A0ABS4YJ36</accession>